<proteinExistence type="predicted"/>
<sequence length="27" mass="3232">RRHDGRGDLRGERRLLRTAVQTDRLDL</sequence>
<gene>
    <name evidence="1" type="ORF">METZ01_LOCUS414269</name>
</gene>
<dbReference type="EMBL" id="UINC01161940">
    <property type="protein sequence ID" value="SVD61415.1"/>
    <property type="molecule type" value="Genomic_DNA"/>
</dbReference>
<dbReference type="AlphaFoldDB" id="A0A382WSP6"/>
<organism evidence="1">
    <name type="scientific">marine metagenome</name>
    <dbReference type="NCBI Taxonomy" id="408172"/>
    <lineage>
        <taxon>unclassified sequences</taxon>
        <taxon>metagenomes</taxon>
        <taxon>ecological metagenomes</taxon>
    </lineage>
</organism>
<name>A0A382WSP6_9ZZZZ</name>
<protein>
    <submittedName>
        <fullName evidence="1">Uncharacterized protein</fullName>
    </submittedName>
</protein>
<evidence type="ECO:0000313" key="1">
    <source>
        <dbReference type="EMBL" id="SVD61415.1"/>
    </source>
</evidence>
<feature type="non-terminal residue" evidence="1">
    <location>
        <position position="1"/>
    </location>
</feature>
<accession>A0A382WSP6</accession>
<reference evidence="1" key="1">
    <citation type="submission" date="2018-05" db="EMBL/GenBank/DDBJ databases">
        <authorList>
            <person name="Lanie J.A."/>
            <person name="Ng W.-L."/>
            <person name="Kazmierczak K.M."/>
            <person name="Andrzejewski T.M."/>
            <person name="Davidsen T.M."/>
            <person name="Wayne K.J."/>
            <person name="Tettelin H."/>
            <person name="Glass J.I."/>
            <person name="Rusch D."/>
            <person name="Podicherti R."/>
            <person name="Tsui H.-C.T."/>
            <person name="Winkler M.E."/>
        </authorList>
    </citation>
    <scope>NUCLEOTIDE SEQUENCE</scope>
</reference>
<feature type="non-terminal residue" evidence="1">
    <location>
        <position position="27"/>
    </location>
</feature>